<evidence type="ECO:0000313" key="3">
    <source>
        <dbReference type="Proteomes" id="UP000031575"/>
    </source>
</evidence>
<keyword evidence="3" id="KW-1185">Reference proteome</keyword>
<gene>
    <name evidence="2" type="ORF">SPBR_07197</name>
</gene>
<dbReference type="AlphaFoldDB" id="A0A0C2EQV6"/>
<dbReference type="EMBL" id="AWTV01000009">
    <property type="protein sequence ID" value="KIH88709.1"/>
    <property type="molecule type" value="Genomic_DNA"/>
</dbReference>
<feature type="region of interest" description="Disordered" evidence="1">
    <location>
        <begin position="1"/>
        <end position="34"/>
    </location>
</feature>
<proteinExistence type="predicted"/>
<dbReference type="OrthoDB" id="2013972at2759"/>
<comment type="caution">
    <text evidence="2">The sequence shown here is derived from an EMBL/GenBank/DDBJ whole genome shotgun (WGS) entry which is preliminary data.</text>
</comment>
<feature type="compositionally biased region" description="Low complexity" evidence="1">
    <location>
        <begin position="19"/>
        <end position="33"/>
    </location>
</feature>
<organism evidence="2 3">
    <name type="scientific">Sporothrix brasiliensis 5110</name>
    <dbReference type="NCBI Taxonomy" id="1398154"/>
    <lineage>
        <taxon>Eukaryota</taxon>
        <taxon>Fungi</taxon>
        <taxon>Dikarya</taxon>
        <taxon>Ascomycota</taxon>
        <taxon>Pezizomycotina</taxon>
        <taxon>Sordariomycetes</taxon>
        <taxon>Sordariomycetidae</taxon>
        <taxon>Ophiostomatales</taxon>
        <taxon>Ophiostomataceae</taxon>
        <taxon>Sporothrix</taxon>
    </lineage>
</organism>
<name>A0A0C2EQV6_9PEZI</name>
<dbReference type="RefSeq" id="XP_040616719.1">
    <property type="nucleotide sequence ID" value="XM_040765451.1"/>
</dbReference>
<evidence type="ECO:0000313" key="2">
    <source>
        <dbReference type="EMBL" id="KIH88709.1"/>
    </source>
</evidence>
<dbReference type="GeneID" id="63680372"/>
<accession>A0A0C2EQV6</accession>
<evidence type="ECO:0000256" key="1">
    <source>
        <dbReference type="SAM" id="MobiDB-lite"/>
    </source>
</evidence>
<dbReference type="Proteomes" id="UP000031575">
    <property type="component" value="Unassembled WGS sequence"/>
</dbReference>
<dbReference type="HOGENOM" id="CLU_1361196_0_0_1"/>
<protein>
    <submittedName>
        <fullName evidence="2">Uncharacterized protein</fullName>
    </submittedName>
</protein>
<sequence length="201" mass="22539">MAPPQEPQPEVAHSGVSESGLSDTGGLSLLSGDPRLDDDDKSFVSLVTLPDSILHPEPDVDGRVYHSGWYTTNYCCPQDEELVSRATNASHHQGHPIDRSSGYPQLMKEAGFIDIIHEEIKWPINGWPAQERPSDPSDERQWEQHLGNLVLKLFDYDLEGLFVALLCRYGDMAPEAATALCAQARLNLRDTNIHAYWKLRY</sequence>
<reference evidence="2 3" key="1">
    <citation type="journal article" date="2014" name="BMC Genomics">
        <title>Comparative genomics of the major fungal agents of human and animal Sporotrichosis: Sporothrix schenckii and Sporothrix brasiliensis.</title>
        <authorList>
            <person name="Teixeira M.M."/>
            <person name="de Almeida L.G."/>
            <person name="Kubitschek-Barreira P."/>
            <person name="Alves F.L."/>
            <person name="Kioshima E.S."/>
            <person name="Abadio A.K."/>
            <person name="Fernandes L."/>
            <person name="Derengowski L.S."/>
            <person name="Ferreira K.S."/>
            <person name="Souza R.C."/>
            <person name="Ruiz J.C."/>
            <person name="de Andrade N.C."/>
            <person name="Paes H.C."/>
            <person name="Nicola A.M."/>
            <person name="Albuquerque P."/>
            <person name="Gerber A.L."/>
            <person name="Martins V.P."/>
            <person name="Peconick L.D."/>
            <person name="Neto A.V."/>
            <person name="Chaucanez C.B."/>
            <person name="Silva P.A."/>
            <person name="Cunha O.L."/>
            <person name="de Oliveira F.F."/>
            <person name="dos Santos T.C."/>
            <person name="Barros A.L."/>
            <person name="Soares M.A."/>
            <person name="de Oliveira L.M."/>
            <person name="Marini M.M."/>
            <person name="Villalobos-Duno H."/>
            <person name="Cunha M.M."/>
            <person name="de Hoog S."/>
            <person name="da Silveira J.F."/>
            <person name="Henrissat B."/>
            <person name="Nino-Vega G.A."/>
            <person name="Cisalpino P.S."/>
            <person name="Mora-Montes H.M."/>
            <person name="Almeida S.R."/>
            <person name="Stajich J.E."/>
            <person name="Lopes-Bezerra L.M."/>
            <person name="Vasconcelos A.T."/>
            <person name="Felipe M.S."/>
        </authorList>
    </citation>
    <scope>NUCLEOTIDE SEQUENCE [LARGE SCALE GENOMIC DNA]</scope>
    <source>
        <strain evidence="2 3">5110</strain>
    </source>
</reference>
<dbReference type="VEuPathDB" id="FungiDB:SPBR_07197"/>